<gene>
    <name evidence="3" type="ORF">ESU54_16190</name>
</gene>
<accession>A0A5C6YWG0</accession>
<evidence type="ECO:0000256" key="1">
    <source>
        <dbReference type="SAM" id="Phobius"/>
    </source>
</evidence>
<dbReference type="EMBL" id="VORT01000016">
    <property type="protein sequence ID" value="TXD71562.1"/>
    <property type="molecule type" value="Genomic_DNA"/>
</dbReference>
<dbReference type="InterPro" id="IPR019251">
    <property type="entry name" value="DUF2231_TM"/>
</dbReference>
<name>A0A5C6YWG0_9FLAO</name>
<dbReference type="OrthoDB" id="1260474at2"/>
<keyword evidence="4" id="KW-1185">Reference proteome</keyword>
<keyword evidence="1" id="KW-0472">Membrane</keyword>
<dbReference type="AlphaFoldDB" id="A0A5C6YWG0"/>
<feature type="transmembrane region" description="Helical" evidence="1">
    <location>
        <begin position="111"/>
        <end position="129"/>
    </location>
</feature>
<feature type="domain" description="DUF2231" evidence="2">
    <location>
        <begin position="7"/>
        <end position="142"/>
    </location>
</feature>
<dbReference type="Pfam" id="PF09990">
    <property type="entry name" value="DUF2231"/>
    <property type="match status" value="1"/>
</dbReference>
<feature type="transmembrane region" description="Helical" evidence="1">
    <location>
        <begin position="81"/>
        <end position="99"/>
    </location>
</feature>
<keyword evidence="1" id="KW-0812">Transmembrane</keyword>
<dbReference type="Proteomes" id="UP000321497">
    <property type="component" value="Unassembled WGS sequence"/>
</dbReference>
<protein>
    <submittedName>
        <fullName evidence="3">DUF2231 domain-containing protein</fullName>
    </submittedName>
</protein>
<feature type="transmembrane region" description="Helical" evidence="1">
    <location>
        <begin position="41"/>
        <end position="61"/>
    </location>
</feature>
<evidence type="ECO:0000313" key="3">
    <source>
        <dbReference type="EMBL" id="TXD71562.1"/>
    </source>
</evidence>
<keyword evidence="1" id="KW-1133">Transmembrane helix</keyword>
<reference evidence="3 4" key="1">
    <citation type="submission" date="2019-08" db="EMBL/GenBank/DDBJ databases">
        <title>Genome of Aequorivita antarctica SW49 (type strain).</title>
        <authorList>
            <person name="Bowman J.P."/>
        </authorList>
    </citation>
    <scope>NUCLEOTIDE SEQUENCE [LARGE SCALE GENOMIC DNA]</scope>
    <source>
        <strain evidence="3 4">SW49</strain>
    </source>
</reference>
<comment type="caution">
    <text evidence="3">The sequence shown here is derived from an EMBL/GenBank/DDBJ whole genome shotgun (WGS) entry which is preliminary data.</text>
</comment>
<evidence type="ECO:0000313" key="4">
    <source>
        <dbReference type="Proteomes" id="UP000321497"/>
    </source>
</evidence>
<organism evidence="3 4">
    <name type="scientific">Aequorivita antarctica</name>
    <dbReference type="NCBI Taxonomy" id="153266"/>
    <lineage>
        <taxon>Bacteria</taxon>
        <taxon>Pseudomonadati</taxon>
        <taxon>Bacteroidota</taxon>
        <taxon>Flavobacteriia</taxon>
        <taxon>Flavobacteriales</taxon>
        <taxon>Flavobacteriaceae</taxon>
        <taxon>Aequorivita</taxon>
    </lineage>
</organism>
<evidence type="ECO:0000259" key="2">
    <source>
        <dbReference type="Pfam" id="PF09990"/>
    </source>
</evidence>
<proteinExistence type="predicted"/>
<feature type="transmembrane region" description="Helical" evidence="1">
    <location>
        <begin position="6"/>
        <end position="29"/>
    </location>
</feature>
<sequence length="155" mass="16911">MLTAPHIHAMVIHFPIALILVGFLSEIIALISKKPFFKNAAFYLLLLGAVGAIVAYVSGSYAGSGMTDGILQEPMELHEEAAVITLWLAIITALFRVAIYYFKYERTWTKWVGIFLFAALVGSVARTGYLGGQLVFQHGAGIELTLPDFGDQSTD</sequence>
<dbReference type="RefSeq" id="WP_111844899.1">
    <property type="nucleotide sequence ID" value="NZ_UEGI01000010.1"/>
</dbReference>